<dbReference type="Gene3D" id="3.40.850.10">
    <property type="entry name" value="Kinesin motor domain"/>
    <property type="match status" value="2"/>
</dbReference>
<keyword evidence="6 9" id="KW-0518">Myosin</keyword>
<evidence type="ECO:0000256" key="8">
    <source>
        <dbReference type="ARBA" id="ARBA00023203"/>
    </source>
</evidence>
<feature type="domain" description="Myosin motor" evidence="12">
    <location>
        <begin position="63"/>
        <end position="707"/>
    </location>
</feature>
<organism evidence="13 14">
    <name type="scientific">Macrostomum lignano</name>
    <dbReference type="NCBI Taxonomy" id="282301"/>
    <lineage>
        <taxon>Eukaryota</taxon>
        <taxon>Metazoa</taxon>
        <taxon>Spiralia</taxon>
        <taxon>Lophotrochozoa</taxon>
        <taxon>Platyhelminthes</taxon>
        <taxon>Rhabditophora</taxon>
        <taxon>Macrostomorpha</taxon>
        <taxon>Macrostomida</taxon>
        <taxon>Macrostomidae</taxon>
        <taxon>Macrostomum</taxon>
    </lineage>
</organism>
<dbReference type="SUPFAM" id="SSF52540">
    <property type="entry name" value="P-loop containing nucleoside triphosphate hydrolases"/>
    <property type="match status" value="1"/>
</dbReference>
<dbReference type="WBParaSite" id="maker-uti_cns_0011485-snap-gene-0.2-mRNA-1">
    <property type="protein sequence ID" value="maker-uti_cns_0011485-snap-gene-0.2-mRNA-1"/>
    <property type="gene ID" value="maker-uti_cns_0011485-snap-gene-0.2"/>
</dbReference>
<dbReference type="InterPro" id="IPR036961">
    <property type="entry name" value="Kinesin_motor_dom_sf"/>
</dbReference>
<evidence type="ECO:0000259" key="10">
    <source>
        <dbReference type="PROSITE" id="PS50057"/>
    </source>
</evidence>
<feature type="domain" description="MyTH4" evidence="11">
    <location>
        <begin position="1037"/>
        <end position="1289"/>
    </location>
</feature>
<dbReference type="Gene3D" id="1.20.120.720">
    <property type="entry name" value="Myosin VI head, motor domain, U50 subdomain"/>
    <property type="match status" value="1"/>
</dbReference>
<dbReference type="Gene3D" id="1.25.40.530">
    <property type="entry name" value="MyTH4 domain"/>
    <property type="match status" value="1"/>
</dbReference>
<dbReference type="Proteomes" id="UP000095280">
    <property type="component" value="Unplaced"/>
</dbReference>
<dbReference type="InterPro" id="IPR051567">
    <property type="entry name" value="Unconventional_Myosin_ATPase"/>
</dbReference>
<dbReference type="Pfam" id="PF00063">
    <property type="entry name" value="Myosin_head"/>
    <property type="match status" value="2"/>
</dbReference>
<evidence type="ECO:0000256" key="5">
    <source>
        <dbReference type="ARBA" id="ARBA00022840"/>
    </source>
</evidence>
<dbReference type="Pfam" id="PF00784">
    <property type="entry name" value="MyTH4"/>
    <property type="match status" value="1"/>
</dbReference>
<dbReference type="InterPro" id="IPR000048">
    <property type="entry name" value="IQ_motif_EF-hand-BS"/>
</dbReference>
<dbReference type="CDD" id="cd01381">
    <property type="entry name" value="MYSc_Myo7"/>
    <property type="match status" value="1"/>
</dbReference>
<dbReference type="GO" id="GO:0016459">
    <property type="term" value="C:myosin complex"/>
    <property type="evidence" value="ECO:0007669"/>
    <property type="project" value="UniProtKB-KW"/>
</dbReference>
<dbReference type="SMART" id="SM00139">
    <property type="entry name" value="MyTH4"/>
    <property type="match status" value="1"/>
</dbReference>
<name>A0A1I8ID91_9PLAT</name>
<dbReference type="InterPro" id="IPR000299">
    <property type="entry name" value="FERM_domain"/>
</dbReference>
<evidence type="ECO:0000313" key="14">
    <source>
        <dbReference type="WBParaSite" id="maker-uti_cns_0011485-snap-gene-0.2-mRNA-1"/>
    </source>
</evidence>
<dbReference type="Gene3D" id="1.10.10.820">
    <property type="match status" value="1"/>
</dbReference>
<keyword evidence="3" id="KW-0963">Cytoplasm</keyword>
<dbReference type="GO" id="GO:0003774">
    <property type="term" value="F:cytoskeletal motor activity"/>
    <property type="evidence" value="ECO:0007669"/>
    <property type="project" value="UniProtKB-UniRule"/>
</dbReference>
<dbReference type="PROSITE" id="PS50096">
    <property type="entry name" value="IQ"/>
    <property type="match status" value="3"/>
</dbReference>
<evidence type="ECO:0000259" key="12">
    <source>
        <dbReference type="PROSITE" id="PS51456"/>
    </source>
</evidence>
<dbReference type="InterPro" id="IPR027417">
    <property type="entry name" value="P-loop_NTPase"/>
</dbReference>
<dbReference type="SMART" id="SM00015">
    <property type="entry name" value="IQ"/>
    <property type="match status" value="4"/>
</dbReference>
<keyword evidence="8 9" id="KW-0009">Actin-binding</keyword>
<dbReference type="InterPro" id="IPR029071">
    <property type="entry name" value="Ubiquitin-like_domsf"/>
</dbReference>
<evidence type="ECO:0000313" key="13">
    <source>
        <dbReference type="Proteomes" id="UP000095280"/>
    </source>
</evidence>
<evidence type="ECO:0000256" key="2">
    <source>
        <dbReference type="ARBA" id="ARBA00008314"/>
    </source>
</evidence>
<evidence type="ECO:0000256" key="9">
    <source>
        <dbReference type="PROSITE-ProRule" id="PRU00782"/>
    </source>
</evidence>
<dbReference type="GO" id="GO:0003779">
    <property type="term" value="F:actin binding"/>
    <property type="evidence" value="ECO:0007669"/>
    <property type="project" value="UniProtKB-KW"/>
</dbReference>
<dbReference type="SMART" id="SM00242">
    <property type="entry name" value="MYSc"/>
    <property type="match status" value="1"/>
</dbReference>
<dbReference type="GO" id="GO:0005737">
    <property type="term" value="C:cytoplasm"/>
    <property type="evidence" value="ECO:0007669"/>
    <property type="project" value="UniProtKB-SubCell"/>
</dbReference>
<dbReference type="PRINTS" id="PR00193">
    <property type="entry name" value="MYOSINHEAVY"/>
</dbReference>
<comment type="subcellular location">
    <subcellularLocation>
        <location evidence="1">Cytoplasm</location>
    </subcellularLocation>
</comment>
<reference evidence="14" key="1">
    <citation type="submission" date="2016-11" db="UniProtKB">
        <authorList>
            <consortium name="WormBaseParasite"/>
        </authorList>
    </citation>
    <scope>IDENTIFICATION</scope>
</reference>
<feature type="domain" description="FERM" evidence="10">
    <location>
        <begin position="1294"/>
        <end position="1344"/>
    </location>
</feature>
<feature type="binding site" evidence="9">
    <location>
        <begin position="156"/>
        <end position="163"/>
    </location>
    <ligand>
        <name>ATP</name>
        <dbReference type="ChEBI" id="CHEBI:30616"/>
    </ligand>
</feature>
<evidence type="ECO:0000256" key="1">
    <source>
        <dbReference type="ARBA" id="ARBA00004496"/>
    </source>
</evidence>
<dbReference type="PROSITE" id="PS51456">
    <property type="entry name" value="MYOSIN_MOTOR"/>
    <property type="match status" value="1"/>
</dbReference>
<keyword evidence="4 9" id="KW-0547">Nucleotide-binding</keyword>
<dbReference type="PANTHER" id="PTHR22692:SF33">
    <property type="entry name" value="MYOSIN"/>
    <property type="match status" value="1"/>
</dbReference>
<dbReference type="PANTHER" id="PTHR22692">
    <property type="entry name" value="MYOSIN VII, XV"/>
    <property type="match status" value="1"/>
</dbReference>
<dbReference type="Gene3D" id="6.20.240.20">
    <property type="match status" value="1"/>
</dbReference>
<dbReference type="FunFam" id="1.10.10.820:FF:000001">
    <property type="entry name" value="Myosin heavy chain"/>
    <property type="match status" value="1"/>
</dbReference>
<dbReference type="Gene3D" id="3.10.20.90">
    <property type="entry name" value="Phosphatidylinositol 3-kinase Catalytic Subunit, Chain A, domain 1"/>
    <property type="match status" value="1"/>
</dbReference>
<evidence type="ECO:0000256" key="4">
    <source>
        <dbReference type="ARBA" id="ARBA00022741"/>
    </source>
</evidence>
<dbReference type="Gene3D" id="1.20.5.190">
    <property type="match status" value="2"/>
</dbReference>
<dbReference type="InterPro" id="IPR036106">
    <property type="entry name" value="MYSc_Myo7"/>
</dbReference>
<keyword evidence="13" id="KW-1185">Reference proteome</keyword>
<dbReference type="Pfam" id="PF24123">
    <property type="entry name" value="Myosin_VII_N"/>
    <property type="match status" value="1"/>
</dbReference>
<protein>
    <submittedName>
        <fullName evidence="14">Myosin VIIa</fullName>
    </submittedName>
</protein>
<keyword evidence="5 9" id="KW-0067">ATP-binding</keyword>
<dbReference type="InterPro" id="IPR057130">
    <property type="entry name" value="Myosin_VII_N"/>
</dbReference>
<dbReference type="Pfam" id="PF21989">
    <property type="entry name" value="RA_2"/>
    <property type="match status" value="1"/>
</dbReference>
<dbReference type="Gene3D" id="1.20.58.530">
    <property type="match status" value="1"/>
</dbReference>
<dbReference type="SUPFAM" id="SSF54236">
    <property type="entry name" value="Ubiquitin-like"/>
    <property type="match status" value="1"/>
</dbReference>
<sequence>MVVLHEGDHIWIEPDKPGPFDVPIGARVKYSASGQIQVIDDDGKEFWLRPGMKIRHMHASVVNGVEDMISLTDLNEGGILRNLLIRYNQKLIYTYTGSILVAVNPYQVLPIYTAEQIKAYRDKKIGELTPHIFAIGDNAYNNMRRYQRDQCIIISGESGAGKTESTKLILQFLAAVSGQHSWIEQQILDSNPIMEEGAKIEQYLLEKSRIVTQAQGERNYHIFYCMLAGMTPQERSALELGQASEYHYLVQGGDVCVDGRDDAMEYAGIKSAMKVLNFSDGDSLDIHGLLAAILHLGNVRYASTVVDNIDASEVVGDRELARAARLLGCNPVNLRDALTTKTIFTRGDTVTSPMSVDYATDVKDALVKGIYGRLFVWIVIKINAAIYKGRSAEKYYQNSIGVLDIFGFENFGVNSFEQLCINFANENLQQFFVRHIFKLEQEEYNSEGISWKHIEFIDNQDTLDLIAVKPMNILSLVDEEAKFPKGTDDTMLHKLHQNHSSNSLYLQPRAAVTKAFGLRHFAGDVYYSAQGFLDKNRDTFSADLVKLIQESSNKFLKSLFARDFAMGVETRKRAPTLSLQFKKSLEALMKTLTQCQPFFVRCIKPNELKKPLTFDRELCVRQLRYSGMMETIRIRRAGYPIRHQFADFVDRYRVLVDGIPTSKVCRNLREACATICKQVLSGQDVQLGKTKVFLKDAHDVFLEQERDRQLTKKIIVIQKRWRGYFYRKRYLAMRRASCRIQAWVRMFLARRRYLRQRTGFLRMQAVLRARQLNAAFQRSRVLVVNLQRYARGYLARRRCHGRLASVIKLQSNIRRFIAQKNYANLRLRHGKRVEAEKLKREMEERLKREKGSKEAKIEAEKAHRSVSGALATRKRKFAMIRQLCRRHNSASYSLNRRHYPPFEPPRFCPPHHSQERLAQLDRESQEADLQQRQEAVKKKEAIELAERRKYEPVDDSKMVEEIFGFIDTEQEDGAAPQAFRDLEESRRRAIERAAAAAASSPTGAELPAVPGADEDISEYRFAKYAATYFQGNATHTHTRRALKQPLTALKNEGESNCRFGLNKTRLKNHCRIISFSFMSDLPEPRLTVGDSRDSHTPVMTKIYSTLGRRFNQKEVEEAAKLAGELEKDPGLSSSQRSGGKRSIRKKLVSLTLKKKSKLTDGVVNRLREGEFNPGSNELLEDRPTSNLEKLHFIIGNGILRPELRDEIYCQICKQLSQNPNKVSLARGWILLSLCVGCFAPSEKFVRYLRNFIREGPPGYAPYCENRLQRTFVNGTRNQPPSWLELQATKNKRPLSLPITFMDGNTETLMADSATTAEELCQGLAEKIGLTDRFGFSLYIALFDK</sequence>
<evidence type="ECO:0000256" key="3">
    <source>
        <dbReference type="ARBA" id="ARBA00022490"/>
    </source>
</evidence>
<dbReference type="InterPro" id="IPR000857">
    <property type="entry name" value="MyTH4_dom"/>
</dbReference>
<dbReference type="InterPro" id="IPR001609">
    <property type="entry name" value="Myosin_head_motor_dom-like"/>
</dbReference>
<comment type="similarity">
    <text evidence="2 9">Belongs to the TRAFAC class myosin-kinesin ATPase superfamily. Myosin family.</text>
</comment>
<dbReference type="InterPro" id="IPR038185">
    <property type="entry name" value="MyTH4_dom_sf"/>
</dbReference>
<evidence type="ECO:0000256" key="6">
    <source>
        <dbReference type="ARBA" id="ARBA00023123"/>
    </source>
</evidence>
<evidence type="ECO:0000256" key="7">
    <source>
        <dbReference type="ARBA" id="ARBA00023175"/>
    </source>
</evidence>
<dbReference type="GO" id="GO:0005524">
    <property type="term" value="F:ATP binding"/>
    <property type="evidence" value="ECO:0007669"/>
    <property type="project" value="UniProtKB-UniRule"/>
</dbReference>
<proteinExistence type="inferred from homology"/>
<accession>A0A1I8ID91</accession>
<keyword evidence="7 9" id="KW-0505">Motor protein</keyword>
<dbReference type="PROSITE" id="PS50057">
    <property type="entry name" value="FERM_3"/>
    <property type="match status" value="1"/>
</dbReference>
<feature type="region of interest" description="Actin-binding" evidence="9">
    <location>
        <begin position="585"/>
        <end position="607"/>
    </location>
</feature>
<dbReference type="Pfam" id="PF00612">
    <property type="entry name" value="IQ"/>
    <property type="match status" value="4"/>
</dbReference>
<evidence type="ECO:0000259" key="11">
    <source>
        <dbReference type="PROSITE" id="PS51016"/>
    </source>
</evidence>
<dbReference type="PROSITE" id="PS51016">
    <property type="entry name" value="MYTH4"/>
    <property type="match status" value="1"/>
</dbReference>